<dbReference type="SUPFAM" id="SSF52540">
    <property type="entry name" value="P-loop containing nucleoside triphosphate hydrolases"/>
    <property type="match status" value="1"/>
</dbReference>
<keyword evidence="7 10" id="KW-0067">ATP-binding</keyword>
<keyword evidence="4 10" id="KW-0378">Hydrolase</keyword>
<dbReference type="GO" id="GO:0016817">
    <property type="term" value="F:hydrolase activity, acting on acid anhydrides"/>
    <property type="evidence" value="ECO:0007669"/>
    <property type="project" value="InterPro"/>
</dbReference>
<dbReference type="Gene3D" id="3.40.50.300">
    <property type="entry name" value="P-loop containing nucleotide triphosphate hydrolases"/>
    <property type="match status" value="4"/>
</dbReference>
<dbReference type="Proteomes" id="UP000033682">
    <property type="component" value="Unassembled WGS sequence"/>
</dbReference>
<comment type="caution">
    <text evidence="13">The sequence shown here is derived from an EMBL/GenBank/DDBJ whole genome shotgun (WGS) entry which is preliminary data.</text>
</comment>
<comment type="function">
    <text evidence="10">The heterodimer acts as both an ATP-dependent DNA helicase and an ATP-dependent, dual-direction single-stranded exonuclease. Recognizes the chi site generating a DNA molecule suitable for the initiation of homologous recombination. This subunit has 5' -&gt; 3' nuclease activity but not helicase activity.</text>
</comment>
<proteinExistence type="inferred from homology"/>
<evidence type="ECO:0000256" key="9">
    <source>
        <dbReference type="ARBA" id="ARBA00023204"/>
    </source>
</evidence>
<evidence type="ECO:0000256" key="1">
    <source>
        <dbReference type="ARBA" id="ARBA00022722"/>
    </source>
</evidence>
<dbReference type="GO" id="GO:0003690">
    <property type="term" value="F:double-stranded DNA binding"/>
    <property type="evidence" value="ECO:0007669"/>
    <property type="project" value="UniProtKB-UniRule"/>
</dbReference>
<reference evidence="13 14" key="1">
    <citation type="submission" date="2015-01" db="EMBL/GenBank/DDBJ databases">
        <title>Comparative genomics of the lactic acid bacteria isolated from the honey bee gut.</title>
        <authorList>
            <person name="Ellegaard K.M."/>
            <person name="Tamarit D."/>
            <person name="Javelind E."/>
            <person name="Olofsson T."/>
            <person name="Andersson S.G."/>
            <person name="Vasquez A."/>
        </authorList>
    </citation>
    <scope>NUCLEOTIDE SEQUENCE [LARGE SCALE GENOMIC DNA]</scope>
    <source>
        <strain evidence="13 14">Hma11</strain>
    </source>
</reference>
<keyword evidence="14" id="KW-1185">Reference proteome</keyword>
<keyword evidence="9 10" id="KW-0234">DNA repair</keyword>
<evidence type="ECO:0000259" key="11">
    <source>
        <dbReference type="Pfam" id="PF12705"/>
    </source>
</evidence>
<evidence type="ECO:0000256" key="8">
    <source>
        <dbReference type="ARBA" id="ARBA00023125"/>
    </source>
</evidence>
<dbReference type="InterPro" id="IPR038726">
    <property type="entry name" value="PDDEXK_AddAB-type"/>
</dbReference>
<dbReference type="PANTHER" id="PTHR30591:SF1">
    <property type="entry name" value="RECBCD ENZYME SUBUNIT RECC"/>
    <property type="match status" value="1"/>
</dbReference>
<dbReference type="GO" id="GO:0008409">
    <property type="term" value="F:5'-3' exonuclease activity"/>
    <property type="evidence" value="ECO:0007669"/>
    <property type="project" value="UniProtKB-UniRule"/>
</dbReference>
<feature type="domain" description="ATP-dependent helicase/deoxyribonuclease subunit B N-terminal" evidence="12">
    <location>
        <begin position="6"/>
        <end position="278"/>
    </location>
</feature>
<evidence type="ECO:0000256" key="5">
    <source>
        <dbReference type="ARBA" id="ARBA00022806"/>
    </source>
</evidence>
<evidence type="ECO:0000313" key="14">
    <source>
        <dbReference type="Proteomes" id="UP000033682"/>
    </source>
</evidence>
<sequence>MIKILVGRQTDPMQEKVLQAAVENYQKFPKQQTFVIVPNHIKFTTEIRAINRLAISQGNTEQSVKNLQVLSFSRLAWFFLKDSKQVMPTQLDNTAAAMILAKVIEQKRDQLHLFKNVNVSPGLVKQLYSTILQVREGNLDLDDFDQDKLDLETKNKVADLKILYEAFIATIKDKFSTSNEIQLQLNEFLASGIDLSKTDFYFSDFSHFSLQECLTVKLLMKHANSVTLAFKTKTGELDAKAEPGDYDYVIQRTINQLVKYIEANELNYQVETTKPSAAPTNRELLNSFWTGAVPEVGKLNNIQLIRADNRYAEAYFVARTIYQQVALNNYRYRDFLVLAPNLHEYETYLSPILRQNDIPFFNDLQQEMKYHPLVVLIENIAQLLTRPLQTQNMLAIMKTHLIIPDWYKDETSYIHDVDELENFVLAHGINHNLWKRDFTDYIAAEVIRLDRVPDEVAKIEKLKNFFVKKITSLLKKLAEETDTQKAITIFFNFLVNNHVPKVLEKWRQDAQEEGDLQQARQSEQVWDLLITLLHDYLLINPDEFELDSFFNVLINGFKEATFAQIPSTLDAVNISETGIVQLSGYKQVFILGATNTGLPKIQNVPGFLSSENLQTLTNSGAFKEDSYIEDQQQTSNLDQNYQFGLLLALGSDMTYVSYSVVNAENESVQPSIYYERLKRVAGVDTSVQKAANKKEAEEKERVEFAQHNLPEKLNDLLSFLTNPQASLGYLTYLKQAHPEVNIEHLFELTKERIPKKTKMVLDASQFDNHPQDIGAELAQQLYGENLNSSVSQLETFYENSYEYFLNYGLRLRKRFDNEFDVIQAGNYFHETFDRLVKELNKEKLDLAEIDDLKLNQLLEVAREKMKSEAKYKQLRNDPFNVFLFKCLDQTTTNVAVNWHRAVKKTPLRAKYSELSFGFGEKVPGLDLLVPNLDGKHYVNLRGKMDRVDLAKVSDQNEYIAQVIDYKSSAKKFNLGLFYQGISLQMVSYMDVLMRNQQFFTGKEPMSLLGAFYQTITRQTERLNGKDLYGNNLQLKQANLDGKTKLKYNGLINYDQAVILDADPALSNGGTTSEIYAGVNSKKDGSLSFRGNAFNDEEIELLLKYDEELIKDASSQILSGKVQLNPYKYGQQVTALTYSDYRDIFFFDAMLKENKYHQIDNLSKTELMTKIKEKLGKEE</sequence>
<feature type="domain" description="PD-(D/E)XK endonuclease-like" evidence="11">
    <location>
        <begin position="789"/>
        <end position="1029"/>
    </location>
</feature>
<evidence type="ECO:0000256" key="10">
    <source>
        <dbReference type="HAMAP-Rule" id="MF_01453"/>
    </source>
</evidence>
<dbReference type="InterPro" id="IPR027417">
    <property type="entry name" value="P-loop_NTPase"/>
</dbReference>
<dbReference type="Pfam" id="PF21445">
    <property type="entry name" value="ADDB_N"/>
    <property type="match status" value="1"/>
</dbReference>
<dbReference type="STRING" id="303541.JF72_07030"/>
<keyword evidence="3 10" id="KW-0227">DNA damage</keyword>
<keyword evidence="5 10" id="KW-0347">Helicase</keyword>
<comment type="similarity">
    <text evidence="10">Belongs to the helicase family. AddB/RexB type 2 subfamily.</text>
</comment>
<dbReference type="HAMAP" id="MF_01453">
    <property type="entry name" value="AddB_type2"/>
    <property type="match status" value="1"/>
</dbReference>
<dbReference type="InterPro" id="IPR014141">
    <property type="entry name" value="DNA_helicase_suRexB"/>
</dbReference>
<evidence type="ECO:0000256" key="3">
    <source>
        <dbReference type="ARBA" id="ARBA00022763"/>
    </source>
</evidence>
<gene>
    <name evidence="10 13" type="primary">rexB</name>
    <name evidence="13" type="ORF">JF72_07030</name>
</gene>
<dbReference type="PATRIC" id="fig|303541.3.peg.860"/>
<protein>
    <recommendedName>
        <fullName evidence="10">ATP-dependent helicase/deoxyribonuclease subunit B</fullName>
        <ecNumber evidence="10">3.1.-.-</ecNumber>
    </recommendedName>
    <alternativeName>
        <fullName evidence="10">ATP-dependent helicase/nuclease subunit RexB</fullName>
    </alternativeName>
</protein>
<comment type="cofactor">
    <cofactor evidence="10">
        <name>Mg(2+)</name>
        <dbReference type="ChEBI" id="CHEBI:18420"/>
    </cofactor>
</comment>
<dbReference type="RefSeq" id="WP_046306895.1">
    <property type="nucleotide sequence ID" value="NZ_KQ034000.1"/>
</dbReference>
<comment type="caution">
    <text evidence="10">Lacks conserved residue(s) required for the propagation of feature annotation.</text>
</comment>
<dbReference type="AlphaFoldDB" id="A0A0F4LSA6"/>
<dbReference type="GO" id="GO:0000724">
    <property type="term" value="P:double-strand break repair via homologous recombination"/>
    <property type="evidence" value="ECO:0007669"/>
    <property type="project" value="UniProtKB-UniRule"/>
</dbReference>
<dbReference type="HOGENOM" id="CLU_007838_0_0_9"/>
<accession>A0A0F4LSA6</accession>
<organism evidence="13 14">
    <name type="scientific">Lactobacillus apis</name>
    <dbReference type="NCBI Taxonomy" id="303541"/>
    <lineage>
        <taxon>Bacteria</taxon>
        <taxon>Bacillati</taxon>
        <taxon>Bacillota</taxon>
        <taxon>Bacilli</taxon>
        <taxon>Lactobacillales</taxon>
        <taxon>Lactobacillaceae</taxon>
        <taxon>Lactobacillus</taxon>
    </lineage>
</organism>
<name>A0A0F4LSA6_9LACO</name>
<keyword evidence="8 10" id="KW-0238">DNA-binding</keyword>
<keyword evidence="2 10" id="KW-0547">Nucleotide-binding</keyword>
<evidence type="ECO:0000256" key="4">
    <source>
        <dbReference type="ARBA" id="ARBA00022801"/>
    </source>
</evidence>
<keyword evidence="1 10" id="KW-0540">Nuclease</keyword>
<comment type="subunit">
    <text evidence="10">Heterodimer of AddA and RexB.</text>
</comment>
<evidence type="ECO:0000259" key="12">
    <source>
        <dbReference type="Pfam" id="PF21445"/>
    </source>
</evidence>
<dbReference type="EC" id="3.1.-.-" evidence="10"/>
<comment type="miscellaneous">
    <text evidence="10">Despite having helicase-like domains, this subunit does not have helicase activity.</text>
</comment>
<dbReference type="EMBL" id="JXLG01000005">
    <property type="protein sequence ID" value="KJY61420.1"/>
    <property type="molecule type" value="Genomic_DNA"/>
</dbReference>
<evidence type="ECO:0000256" key="6">
    <source>
        <dbReference type="ARBA" id="ARBA00022839"/>
    </source>
</evidence>
<dbReference type="PANTHER" id="PTHR30591">
    <property type="entry name" value="RECBCD ENZYME SUBUNIT RECC"/>
    <property type="match status" value="1"/>
</dbReference>
<evidence type="ECO:0000256" key="2">
    <source>
        <dbReference type="ARBA" id="ARBA00022741"/>
    </source>
</evidence>
<keyword evidence="6 10" id="KW-0269">Exonuclease</keyword>
<dbReference type="GO" id="GO:0004386">
    <property type="term" value="F:helicase activity"/>
    <property type="evidence" value="ECO:0007669"/>
    <property type="project" value="UniProtKB-KW"/>
</dbReference>
<dbReference type="Pfam" id="PF12705">
    <property type="entry name" value="PDDEXK_1"/>
    <property type="match status" value="1"/>
</dbReference>
<dbReference type="GO" id="GO:0005524">
    <property type="term" value="F:ATP binding"/>
    <property type="evidence" value="ECO:0007669"/>
    <property type="project" value="UniProtKB-UniRule"/>
</dbReference>
<dbReference type="InterPro" id="IPR049035">
    <property type="entry name" value="ADDB_N"/>
</dbReference>
<evidence type="ECO:0000313" key="13">
    <source>
        <dbReference type="EMBL" id="KJY61420.1"/>
    </source>
</evidence>
<evidence type="ECO:0000256" key="7">
    <source>
        <dbReference type="ARBA" id="ARBA00022840"/>
    </source>
</evidence>